<dbReference type="Pfam" id="PF00082">
    <property type="entry name" value="Peptidase_S8"/>
    <property type="match status" value="1"/>
</dbReference>
<evidence type="ECO:0000313" key="11">
    <source>
        <dbReference type="Proteomes" id="UP000664109"/>
    </source>
</evidence>
<accession>A0ABS2UQ00</accession>
<evidence type="ECO:0000256" key="5">
    <source>
        <dbReference type="PROSITE-ProRule" id="PRU01240"/>
    </source>
</evidence>
<name>A0ABS2UQ00_9ACTN</name>
<dbReference type="InterPro" id="IPR000209">
    <property type="entry name" value="Peptidase_S8/S53_dom"/>
</dbReference>
<dbReference type="InterPro" id="IPR015500">
    <property type="entry name" value="Peptidase_S8_subtilisin-rel"/>
</dbReference>
<evidence type="ECO:0000259" key="9">
    <source>
        <dbReference type="Pfam" id="PF00082"/>
    </source>
</evidence>
<dbReference type="InterPro" id="IPR023828">
    <property type="entry name" value="Peptidase_S8_Ser-AS"/>
</dbReference>
<dbReference type="Proteomes" id="UP000664109">
    <property type="component" value="Unassembled WGS sequence"/>
</dbReference>
<feature type="compositionally biased region" description="Low complexity" evidence="7">
    <location>
        <begin position="44"/>
        <end position="61"/>
    </location>
</feature>
<comment type="similarity">
    <text evidence="1 5 6">Belongs to the peptidase S8 family.</text>
</comment>
<dbReference type="PROSITE" id="PS00136">
    <property type="entry name" value="SUBTILASE_ASP"/>
    <property type="match status" value="1"/>
</dbReference>
<evidence type="ECO:0000256" key="3">
    <source>
        <dbReference type="ARBA" id="ARBA00022801"/>
    </source>
</evidence>
<dbReference type="Gene3D" id="3.40.50.200">
    <property type="entry name" value="Peptidase S8/S53 domain"/>
    <property type="match status" value="2"/>
</dbReference>
<dbReference type="PRINTS" id="PR00723">
    <property type="entry name" value="SUBTILISIN"/>
</dbReference>
<evidence type="ECO:0000256" key="7">
    <source>
        <dbReference type="SAM" id="MobiDB-lite"/>
    </source>
</evidence>
<sequence length="896" mass="92692">MTMSRPRSTAPGHRAGRSAVAIATAVLAAGSLALTALPAQATPATAAPATTSATTSASPSADKLGDHDRALLATYRAQHEARTVLRRADRAVPDFATLLLAVREGRTAEAERALAGLGVTATRTEAAVGYIKANVPFDAVEKAVALDDVIAADVDELLKVDDTRADGAAAGAGAPGGRLPAAPSSRTPDANPYMPTRETGSVAFKEAHRTYDGRGVTIGIMDTGVDPTHPALARTTTGERKLVDTVTGTNPRDFIDLLFDASWQNMTATSKVSGPEFTDTVRGETWRGPDADDLRIGLRPVQLPQGSTVVPTLVRESDGAVWVDTDQDHDFTDEELLRPYGEKQQVARFGTDDPATPADERIPFTVQVRDDFFPGVISVNVNIVTEAHGTHVAGITAANGMFGGRMDGQAPGARLVSMRACHSFGCSSAALTDGMIDLATKYGVDVINMSIGASPAFNDGQSARALVYNRLIDESGVQMFISAGNSGAGVNTVGDPTAADKVVSVGASVSRETWWANYGSEVRDAHGVFPFSSRGPREDGGFKPDLTAPGAAVSTVPAWLPNASVAETGYTLPAGYSMMNGTSMASPQATGAAALLLSAAAQRGVGASPAELRSALYSSARYQDHVAAVAQGRGELDVAGAWKHLSRGTTAVDAVTVSAPVCTPLSGDLVTPHTGSGVFNSCAPGSGGQGAGEKRTYDVTLTRTSGPDRAVPYLLDVDGDGRTFSVPRTVRLPLNEPTVVKVAAEPRAAGVHSAVLRIDNPATKAVEQSAMLAVEAAATPAAGTPYEVRGVAHRNGTLHYTIAVPEGAKALTVAMDGLGEGSQTRWWAFGPTGTSGEAAGPGSLSCYANYAGGNGCDPGTRTYEAPAAGVWELVVESRRTSPSFTNPFRLTATVTK</sequence>
<keyword evidence="3 5" id="KW-0378">Hydrolase</keyword>
<dbReference type="SUPFAM" id="SSF52743">
    <property type="entry name" value="Subtilisin-like"/>
    <property type="match status" value="1"/>
</dbReference>
<dbReference type="PANTHER" id="PTHR43806:SF11">
    <property type="entry name" value="CEREVISIN-RELATED"/>
    <property type="match status" value="1"/>
</dbReference>
<dbReference type="InterPro" id="IPR023827">
    <property type="entry name" value="Peptidase_S8_Asp-AS"/>
</dbReference>
<feature type="region of interest" description="Disordered" evidence="7">
    <location>
        <begin position="44"/>
        <end position="64"/>
    </location>
</feature>
<evidence type="ECO:0000256" key="8">
    <source>
        <dbReference type="SAM" id="SignalP"/>
    </source>
</evidence>
<comment type="caution">
    <text evidence="10">The sequence shown here is derived from an EMBL/GenBank/DDBJ whole genome shotgun (WGS) entry which is preliminary data.</text>
</comment>
<evidence type="ECO:0000313" key="10">
    <source>
        <dbReference type="EMBL" id="MBM9619580.1"/>
    </source>
</evidence>
<feature type="compositionally biased region" description="Low complexity" evidence="7">
    <location>
        <begin position="169"/>
        <end position="183"/>
    </location>
</feature>
<evidence type="ECO:0000256" key="6">
    <source>
        <dbReference type="RuleBase" id="RU003355"/>
    </source>
</evidence>
<gene>
    <name evidence="10" type="ORF">JE024_12720</name>
</gene>
<dbReference type="PANTHER" id="PTHR43806">
    <property type="entry name" value="PEPTIDASE S8"/>
    <property type="match status" value="1"/>
</dbReference>
<proteinExistence type="inferred from homology"/>
<feature type="chain" id="PRO_5046659455" evidence="8">
    <location>
        <begin position="42"/>
        <end position="896"/>
    </location>
</feature>
<dbReference type="EMBL" id="JAFEJA010000001">
    <property type="protein sequence ID" value="MBM9619580.1"/>
    <property type="molecule type" value="Genomic_DNA"/>
</dbReference>
<organism evidence="10 11">
    <name type="scientific">Streptomyces zhihengii</name>
    <dbReference type="NCBI Taxonomy" id="1818004"/>
    <lineage>
        <taxon>Bacteria</taxon>
        <taxon>Bacillati</taxon>
        <taxon>Actinomycetota</taxon>
        <taxon>Actinomycetes</taxon>
        <taxon>Kitasatosporales</taxon>
        <taxon>Streptomycetaceae</taxon>
        <taxon>Streptomyces</taxon>
    </lineage>
</organism>
<feature type="signal peptide" evidence="8">
    <location>
        <begin position="1"/>
        <end position="41"/>
    </location>
</feature>
<feature type="domain" description="Peptidase S8/S53" evidence="9">
    <location>
        <begin position="213"/>
        <end position="632"/>
    </location>
</feature>
<dbReference type="PROSITE" id="PS51892">
    <property type="entry name" value="SUBTILASE"/>
    <property type="match status" value="1"/>
</dbReference>
<evidence type="ECO:0000256" key="4">
    <source>
        <dbReference type="ARBA" id="ARBA00022825"/>
    </source>
</evidence>
<evidence type="ECO:0000256" key="2">
    <source>
        <dbReference type="ARBA" id="ARBA00022670"/>
    </source>
</evidence>
<feature type="active site" description="Charge relay system" evidence="5">
    <location>
        <position position="583"/>
    </location>
</feature>
<feature type="active site" description="Charge relay system" evidence="5">
    <location>
        <position position="222"/>
    </location>
</feature>
<dbReference type="InterPro" id="IPR050131">
    <property type="entry name" value="Peptidase_S8_subtilisin-like"/>
</dbReference>
<keyword evidence="11" id="KW-1185">Reference proteome</keyword>
<dbReference type="InterPro" id="IPR036852">
    <property type="entry name" value="Peptidase_S8/S53_dom_sf"/>
</dbReference>
<evidence type="ECO:0000256" key="1">
    <source>
        <dbReference type="ARBA" id="ARBA00011073"/>
    </source>
</evidence>
<feature type="region of interest" description="Disordered" evidence="7">
    <location>
        <begin position="169"/>
        <end position="197"/>
    </location>
</feature>
<reference evidence="10 11" key="1">
    <citation type="journal article" date="2016" name="Arch. Microbiol.">
        <title>Streptomyces zhihengii sp. nov., isolated from rhizospheric soil of Psammosilene tunicoides.</title>
        <authorList>
            <person name="Huang M.J."/>
            <person name="Fei J.J."/>
            <person name="Salam N."/>
            <person name="Kim C.J."/>
            <person name="Hozzein W.N."/>
            <person name="Xiao M."/>
            <person name="Huang H.Q."/>
            <person name="Li W.J."/>
        </authorList>
    </citation>
    <scope>NUCLEOTIDE SEQUENCE [LARGE SCALE GENOMIC DNA]</scope>
    <source>
        <strain evidence="10 11">YIM T102</strain>
    </source>
</reference>
<dbReference type="PROSITE" id="PS00138">
    <property type="entry name" value="SUBTILASE_SER"/>
    <property type="match status" value="1"/>
</dbReference>
<feature type="active site" description="Charge relay system" evidence="5">
    <location>
        <position position="388"/>
    </location>
</feature>
<keyword evidence="2 5" id="KW-0645">Protease</keyword>
<keyword evidence="4 5" id="KW-0720">Serine protease</keyword>
<protein>
    <submittedName>
        <fullName evidence="10">S8 family serine peptidase</fullName>
    </submittedName>
</protein>
<keyword evidence="8" id="KW-0732">Signal</keyword>